<keyword evidence="3" id="KW-0812">Transmembrane</keyword>
<dbReference type="AlphaFoldDB" id="A0A137P8N1"/>
<reference evidence="4 5" key="1">
    <citation type="journal article" date="2015" name="Genome Biol. Evol.">
        <title>Phylogenomic analyses indicate that early fungi evolved digesting cell walls of algal ancestors of land plants.</title>
        <authorList>
            <person name="Chang Y."/>
            <person name="Wang S."/>
            <person name="Sekimoto S."/>
            <person name="Aerts A.L."/>
            <person name="Choi C."/>
            <person name="Clum A."/>
            <person name="LaButti K.M."/>
            <person name="Lindquist E.A."/>
            <person name="Yee Ngan C."/>
            <person name="Ohm R.A."/>
            <person name="Salamov A.A."/>
            <person name="Grigoriev I.V."/>
            <person name="Spatafora J.W."/>
            <person name="Berbee M.L."/>
        </authorList>
    </citation>
    <scope>NUCLEOTIDE SEQUENCE [LARGE SCALE GENOMIC DNA]</scope>
    <source>
        <strain evidence="4 5">NRRL 28638</strain>
    </source>
</reference>
<keyword evidence="1" id="KW-0328">Glycosyltransferase</keyword>
<name>A0A137P8N1_CONC2</name>
<evidence type="ECO:0000256" key="1">
    <source>
        <dbReference type="ARBA" id="ARBA00022676"/>
    </source>
</evidence>
<dbReference type="Gene3D" id="3.40.50.2000">
    <property type="entry name" value="Glycogen Phosphorylase B"/>
    <property type="match status" value="1"/>
</dbReference>
<dbReference type="InterPro" id="IPR002213">
    <property type="entry name" value="UDP_glucos_trans"/>
</dbReference>
<accession>A0A137P8N1</accession>
<evidence type="ECO:0000313" key="4">
    <source>
        <dbReference type="EMBL" id="KXN71367.1"/>
    </source>
</evidence>
<sequence length="251" mass="28379">MLSGEQINKLLAAVISTLDEGIVDGVIWALNLDALGLKFPDFVSLNGKTIDVKQKLAEYNEKLLISAKIPQYSLLKTNQVKLLMTHGGMETLHESFFTGTPTLILPFVADQPYNAKRVQTLEIGDSLILDEVDSYQLVKKVKSIINNDKITLNTKKIQLLARSNSKKIKYAGELIKTYANYNKLCSQTKGWRDFICELEPYLLQQPTLTKSQLTPKHYFGLIAVMNVVIVLALTYAFLFPFIKRYTKEKTN</sequence>
<dbReference type="Proteomes" id="UP000070444">
    <property type="component" value="Unassembled WGS sequence"/>
</dbReference>
<dbReference type="GO" id="GO:0008194">
    <property type="term" value="F:UDP-glycosyltransferase activity"/>
    <property type="evidence" value="ECO:0007669"/>
    <property type="project" value="InterPro"/>
</dbReference>
<evidence type="ECO:0000313" key="5">
    <source>
        <dbReference type="Proteomes" id="UP000070444"/>
    </source>
</evidence>
<feature type="transmembrane region" description="Helical" evidence="3">
    <location>
        <begin position="218"/>
        <end position="242"/>
    </location>
</feature>
<gene>
    <name evidence="4" type="ORF">CONCODRAFT_78365</name>
</gene>
<evidence type="ECO:0000256" key="3">
    <source>
        <dbReference type="SAM" id="Phobius"/>
    </source>
</evidence>
<organism evidence="4 5">
    <name type="scientific">Conidiobolus coronatus (strain ATCC 28846 / CBS 209.66 / NRRL 28638)</name>
    <name type="common">Delacroixia coronata</name>
    <dbReference type="NCBI Taxonomy" id="796925"/>
    <lineage>
        <taxon>Eukaryota</taxon>
        <taxon>Fungi</taxon>
        <taxon>Fungi incertae sedis</taxon>
        <taxon>Zoopagomycota</taxon>
        <taxon>Entomophthoromycotina</taxon>
        <taxon>Entomophthoromycetes</taxon>
        <taxon>Entomophthorales</taxon>
        <taxon>Ancylistaceae</taxon>
        <taxon>Conidiobolus</taxon>
    </lineage>
</organism>
<dbReference type="EMBL" id="KQ964476">
    <property type="protein sequence ID" value="KXN71367.1"/>
    <property type="molecule type" value="Genomic_DNA"/>
</dbReference>
<dbReference type="Pfam" id="PF00201">
    <property type="entry name" value="UDPGT"/>
    <property type="match status" value="1"/>
</dbReference>
<dbReference type="PANTHER" id="PTHR48043">
    <property type="entry name" value="EG:EG0003.4 PROTEIN-RELATED"/>
    <property type="match status" value="1"/>
</dbReference>
<keyword evidence="3" id="KW-0472">Membrane</keyword>
<keyword evidence="5" id="KW-1185">Reference proteome</keyword>
<dbReference type="PANTHER" id="PTHR48043:SF145">
    <property type="entry name" value="FI06409P-RELATED"/>
    <property type="match status" value="1"/>
</dbReference>
<keyword evidence="3" id="KW-1133">Transmembrane helix</keyword>
<proteinExistence type="predicted"/>
<dbReference type="InterPro" id="IPR050271">
    <property type="entry name" value="UDP-glycosyltransferase"/>
</dbReference>
<keyword evidence="2 4" id="KW-0808">Transferase</keyword>
<dbReference type="SUPFAM" id="SSF53756">
    <property type="entry name" value="UDP-Glycosyltransferase/glycogen phosphorylase"/>
    <property type="match status" value="1"/>
</dbReference>
<dbReference type="OrthoDB" id="5835829at2759"/>
<evidence type="ECO:0000256" key="2">
    <source>
        <dbReference type="ARBA" id="ARBA00022679"/>
    </source>
</evidence>
<dbReference type="STRING" id="796925.A0A137P8N1"/>
<protein>
    <submittedName>
        <fullName evidence="4">Glycosyltransferase family 1 protein</fullName>
    </submittedName>
</protein>